<sequence length="178" mass="19674">MQETPLPPSSHLIWRQVRQQLTILGLVVGSICLVAYMLGVVAAGLLTQHEELRHADVALIVVPEVPSPALSDHVSDLYRRGFVREVILVGAGQSLLHAQLLTHGMPEAVVQDNASQLLASDEPLRVLVVAPAAEQLRILKQLRDNRLRVYHAPAPSQSTSFLDLILASWNYWRYVLIG</sequence>
<evidence type="ECO:0000313" key="3">
    <source>
        <dbReference type="Proteomes" id="UP000280307"/>
    </source>
</evidence>
<keyword evidence="1" id="KW-0472">Membrane</keyword>
<protein>
    <submittedName>
        <fullName evidence="2">Uncharacterized protein</fullName>
    </submittedName>
</protein>
<name>A0A426U365_9CHLR</name>
<keyword evidence="1" id="KW-0812">Transmembrane</keyword>
<dbReference type="Proteomes" id="UP000280307">
    <property type="component" value="Unassembled WGS sequence"/>
</dbReference>
<proteinExistence type="predicted"/>
<comment type="caution">
    <text evidence="2">The sequence shown here is derived from an EMBL/GenBank/DDBJ whole genome shotgun (WGS) entry which is preliminary data.</text>
</comment>
<feature type="transmembrane region" description="Helical" evidence="1">
    <location>
        <begin position="21"/>
        <end position="46"/>
    </location>
</feature>
<dbReference type="AlphaFoldDB" id="A0A426U365"/>
<keyword evidence="1" id="KW-1133">Transmembrane helix</keyword>
<dbReference type="EMBL" id="RSAS01000285">
    <property type="protein sequence ID" value="RRR74270.1"/>
    <property type="molecule type" value="Genomic_DNA"/>
</dbReference>
<organism evidence="2 3">
    <name type="scientific">Candidatus Viridilinea halotolerans</name>
    <dbReference type="NCBI Taxonomy" id="2491704"/>
    <lineage>
        <taxon>Bacteria</taxon>
        <taxon>Bacillati</taxon>
        <taxon>Chloroflexota</taxon>
        <taxon>Chloroflexia</taxon>
        <taxon>Chloroflexales</taxon>
        <taxon>Chloroflexineae</taxon>
        <taxon>Oscillochloridaceae</taxon>
        <taxon>Candidatus Viridilinea</taxon>
    </lineage>
</organism>
<evidence type="ECO:0000256" key="1">
    <source>
        <dbReference type="SAM" id="Phobius"/>
    </source>
</evidence>
<gene>
    <name evidence="2" type="ORF">EI684_07465</name>
</gene>
<reference evidence="2 3" key="1">
    <citation type="submission" date="2018-12" db="EMBL/GenBank/DDBJ databases">
        <title>Genome Sequence of Candidatus Viridilinea halotolerans isolated from saline sulfide-rich spring.</title>
        <authorList>
            <person name="Grouzdev D.S."/>
            <person name="Burganskaya E.I."/>
            <person name="Krutkina M.S."/>
            <person name="Sukhacheva M.V."/>
            <person name="Gorlenko V.M."/>
        </authorList>
    </citation>
    <scope>NUCLEOTIDE SEQUENCE [LARGE SCALE GENOMIC DNA]</scope>
    <source>
        <strain evidence="2">Chok-6</strain>
    </source>
</reference>
<accession>A0A426U365</accession>
<evidence type="ECO:0000313" key="2">
    <source>
        <dbReference type="EMBL" id="RRR74270.1"/>
    </source>
</evidence>